<dbReference type="CDD" id="cd05254">
    <property type="entry name" value="dTDP_HR_like_SDR_e"/>
    <property type="match status" value="1"/>
</dbReference>
<comment type="function">
    <text evidence="6">Catalyzes the reduction of dTDP-6-deoxy-L-lyxo-4-hexulose to yield dTDP-L-rhamnose.</text>
</comment>
<dbReference type="Gene3D" id="3.40.50.720">
    <property type="entry name" value="NAD(P)-binding Rossmann-like Domain"/>
    <property type="match status" value="1"/>
</dbReference>
<dbReference type="Pfam" id="PF04321">
    <property type="entry name" value="RmlD_sub_bind"/>
    <property type="match status" value="1"/>
</dbReference>
<evidence type="ECO:0000313" key="8">
    <source>
        <dbReference type="EMBL" id="MDT7044070.1"/>
    </source>
</evidence>
<dbReference type="GO" id="GO:0008831">
    <property type="term" value="F:dTDP-4-dehydrorhamnose reductase activity"/>
    <property type="evidence" value="ECO:0007669"/>
    <property type="project" value="UniProtKB-EC"/>
</dbReference>
<evidence type="ECO:0000313" key="9">
    <source>
        <dbReference type="Proteomes" id="UP001250932"/>
    </source>
</evidence>
<dbReference type="EMBL" id="JAQOUE010000002">
    <property type="protein sequence ID" value="MDT7044070.1"/>
    <property type="molecule type" value="Genomic_DNA"/>
</dbReference>
<comment type="pathway">
    <text evidence="1 6">Carbohydrate biosynthesis; dTDP-L-rhamnose biosynthesis.</text>
</comment>
<dbReference type="SUPFAM" id="SSF51735">
    <property type="entry name" value="NAD(P)-binding Rossmann-fold domains"/>
    <property type="match status" value="1"/>
</dbReference>
<accession>A0ABU3KCC4</accession>
<comment type="similarity">
    <text evidence="2 6">Belongs to the dTDP-4-dehydrorhamnose reductase family.</text>
</comment>
<dbReference type="InterPro" id="IPR029903">
    <property type="entry name" value="RmlD-like-bd"/>
</dbReference>
<dbReference type="RefSeq" id="WP_313834656.1">
    <property type="nucleotide sequence ID" value="NZ_JAQOUE010000002.1"/>
</dbReference>
<reference evidence="8 9" key="1">
    <citation type="journal article" date="2023" name="ISME J.">
        <title>Cultivation and genomic characterization of novel and ubiquitous marine nitrite-oxidizing bacteria from the Nitrospirales.</title>
        <authorList>
            <person name="Mueller A.J."/>
            <person name="Daebeler A."/>
            <person name="Herbold C.W."/>
            <person name="Kirkegaard R.H."/>
            <person name="Daims H."/>
        </authorList>
    </citation>
    <scope>NUCLEOTIDE SEQUENCE [LARGE SCALE GENOMIC DNA]</scope>
    <source>
        <strain evidence="8 9">EB</strain>
    </source>
</reference>
<protein>
    <recommendedName>
        <fullName evidence="4 6">dTDP-4-dehydrorhamnose reductase</fullName>
        <ecNumber evidence="3 6">1.1.1.133</ecNumber>
    </recommendedName>
</protein>
<evidence type="ECO:0000256" key="4">
    <source>
        <dbReference type="ARBA" id="ARBA00017099"/>
    </source>
</evidence>
<keyword evidence="6 8" id="KW-0560">Oxidoreductase</keyword>
<evidence type="ECO:0000259" key="7">
    <source>
        <dbReference type="Pfam" id="PF04321"/>
    </source>
</evidence>
<organism evidence="8 9">
    <name type="scientific">Candidatus Nitronereus thalassa</name>
    <dbReference type="NCBI Taxonomy" id="3020898"/>
    <lineage>
        <taxon>Bacteria</taxon>
        <taxon>Pseudomonadati</taxon>
        <taxon>Nitrospirota</taxon>
        <taxon>Nitrospiria</taxon>
        <taxon>Nitrospirales</taxon>
        <taxon>Nitrospiraceae</taxon>
        <taxon>Candidatus Nitronereus</taxon>
    </lineage>
</organism>
<evidence type="ECO:0000256" key="5">
    <source>
        <dbReference type="ARBA" id="ARBA00048200"/>
    </source>
</evidence>
<proteinExistence type="inferred from homology"/>
<comment type="catalytic activity">
    <reaction evidence="5">
        <text>dTDP-beta-L-rhamnose + NADP(+) = dTDP-4-dehydro-beta-L-rhamnose + NADPH + H(+)</text>
        <dbReference type="Rhea" id="RHEA:21796"/>
        <dbReference type="ChEBI" id="CHEBI:15378"/>
        <dbReference type="ChEBI" id="CHEBI:57510"/>
        <dbReference type="ChEBI" id="CHEBI:57783"/>
        <dbReference type="ChEBI" id="CHEBI:58349"/>
        <dbReference type="ChEBI" id="CHEBI:62830"/>
        <dbReference type="EC" id="1.1.1.133"/>
    </reaction>
</comment>
<comment type="caution">
    <text evidence="8">The sequence shown here is derived from an EMBL/GenBank/DDBJ whole genome shotgun (WGS) entry which is preliminary data.</text>
</comment>
<name>A0ABU3KCC4_9BACT</name>
<dbReference type="Gene3D" id="3.90.25.10">
    <property type="entry name" value="UDP-galactose 4-epimerase, domain 1"/>
    <property type="match status" value="1"/>
</dbReference>
<dbReference type="PANTHER" id="PTHR10491:SF4">
    <property type="entry name" value="METHIONINE ADENOSYLTRANSFERASE 2 SUBUNIT BETA"/>
    <property type="match status" value="1"/>
</dbReference>
<evidence type="ECO:0000256" key="1">
    <source>
        <dbReference type="ARBA" id="ARBA00004781"/>
    </source>
</evidence>
<keyword evidence="6" id="KW-0521">NADP</keyword>
<gene>
    <name evidence="8" type="primary">rfbD</name>
    <name evidence="8" type="ORF">PPG34_17095</name>
</gene>
<dbReference type="EC" id="1.1.1.133" evidence="3 6"/>
<sequence>MKILVVGKQGMLAQELRESFSAAGIDVVGVGRPVMDLCNPDTVRNALLHQTPSFVINAAGYTDVDQAESNPDVAFSVNRDGVQTLTKESHRLDIPLVHVSTDYVFDGKSRRPYREDDPVSPLGVYGRSKWEGEECVRHHQPKHIILRTAWLYSVWGRNFLKTVLRKAMNGEELRIVQDQTGSPTWARDLASAIVIVTKAILDGHHEPWGTYHLCGGGHTTWYGFAKAAVEQAKQVSSFSNKPIVPIMSDDYPAVVKRPAYSVLDSSKIQRVFGIQALPWEDRVHYCIKELMACPDLLRVPSS</sequence>
<evidence type="ECO:0000256" key="6">
    <source>
        <dbReference type="RuleBase" id="RU364082"/>
    </source>
</evidence>
<evidence type="ECO:0000256" key="3">
    <source>
        <dbReference type="ARBA" id="ARBA00012929"/>
    </source>
</evidence>
<dbReference type="NCBIfam" id="TIGR01214">
    <property type="entry name" value="rmlD"/>
    <property type="match status" value="1"/>
</dbReference>
<dbReference type="InterPro" id="IPR036291">
    <property type="entry name" value="NAD(P)-bd_dom_sf"/>
</dbReference>
<dbReference type="PANTHER" id="PTHR10491">
    <property type="entry name" value="DTDP-4-DEHYDRORHAMNOSE REDUCTASE"/>
    <property type="match status" value="1"/>
</dbReference>
<dbReference type="Proteomes" id="UP001250932">
    <property type="component" value="Unassembled WGS sequence"/>
</dbReference>
<keyword evidence="9" id="KW-1185">Reference proteome</keyword>
<dbReference type="InterPro" id="IPR005913">
    <property type="entry name" value="dTDP_dehydrorham_reduct"/>
</dbReference>
<evidence type="ECO:0000256" key="2">
    <source>
        <dbReference type="ARBA" id="ARBA00010944"/>
    </source>
</evidence>
<feature type="domain" description="RmlD-like substrate binding" evidence="7">
    <location>
        <begin position="1"/>
        <end position="290"/>
    </location>
</feature>